<comment type="caution">
    <text evidence="1">The sequence shown here is derived from an EMBL/GenBank/DDBJ whole genome shotgun (WGS) entry which is preliminary data.</text>
</comment>
<organism evidence="1 2">
    <name type="scientific">Dallia pectoralis</name>
    <name type="common">Alaska blackfish</name>
    <dbReference type="NCBI Taxonomy" id="75939"/>
    <lineage>
        <taxon>Eukaryota</taxon>
        <taxon>Metazoa</taxon>
        <taxon>Chordata</taxon>
        <taxon>Craniata</taxon>
        <taxon>Vertebrata</taxon>
        <taxon>Euteleostomi</taxon>
        <taxon>Actinopterygii</taxon>
        <taxon>Neopterygii</taxon>
        <taxon>Teleostei</taxon>
        <taxon>Protacanthopterygii</taxon>
        <taxon>Esociformes</taxon>
        <taxon>Umbridae</taxon>
        <taxon>Dallia</taxon>
    </lineage>
</organism>
<proteinExistence type="predicted"/>
<dbReference type="EMBL" id="CM055760">
    <property type="protein sequence ID" value="KAJ7987157.1"/>
    <property type="molecule type" value="Genomic_DNA"/>
</dbReference>
<sequence length="201" mass="21896">MCRDECLRVVYFVTAVQPLIDIHETSSIEIERGVNRSWEVFGAKQNHDNGKLSEVSAQTTGKVSGSRLSSSNRSRRDLGRLPLSGQSRKSSVGSDPASPRGLVAHVSSRRQLLKVRRQARHRYPISPKACRRPAKTLSGVAVGRVKRPCWDAISSNADTVAATAGVSRVSDDPMKASEGPGSRPAHWRPTVPTLQKPGIPR</sequence>
<dbReference type="Proteomes" id="UP001157502">
    <property type="component" value="Chromosome 33"/>
</dbReference>
<name>A0ACC2F730_DALPE</name>
<accession>A0ACC2F730</accession>
<evidence type="ECO:0000313" key="2">
    <source>
        <dbReference type="Proteomes" id="UP001157502"/>
    </source>
</evidence>
<keyword evidence="2" id="KW-1185">Reference proteome</keyword>
<evidence type="ECO:0000313" key="1">
    <source>
        <dbReference type="EMBL" id="KAJ7987157.1"/>
    </source>
</evidence>
<protein>
    <submittedName>
        <fullName evidence="1">Uncharacterized protein</fullName>
    </submittedName>
</protein>
<reference evidence="1" key="1">
    <citation type="submission" date="2021-05" db="EMBL/GenBank/DDBJ databases">
        <authorList>
            <person name="Pan Q."/>
            <person name="Jouanno E."/>
            <person name="Zahm M."/>
            <person name="Klopp C."/>
            <person name="Cabau C."/>
            <person name="Louis A."/>
            <person name="Berthelot C."/>
            <person name="Parey E."/>
            <person name="Roest Crollius H."/>
            <person name="Montfort J."/>
            <person name="Robinson-Rechavi M."/>
            <person name="Bouchez O."/>
            <person name="Lampietro C."/>
            <person name="Lopez Roques C."/>
            <person name="Donnadieu C."/>
            <person name="Postlethwait J."/>
            <person name="Bobe J."/>
            <person name="Dillon D."/>
            <person name="Chandos A."/>
            <person name="von Hippel F."/>
            <person name="Guiguen Y."/>
        </authorList>
    </citation>
    <scope>NUCLEOTIDE SEQUENCE</scope>
    <source>
        <strain evidence="1">YG-Jan2019</strain>
    </source>
</reference>
<gene>
    <name evidence="1" type="ORF">DPEC_G00335840</name>
</gene>